<dbReference type="RefSeq" id="WP_188794952.1">
    <property type="nucleotide sequence ID" value="NZ_BMJA01000002.1"/>
</dbReference>
<dbReference type="InterPro" id="IPR037401">
    <property type="entry name" value="SnoaL-like"/>
</dbReference>
<reference evidence="3" key="1">
    <citation type="journal article" date="2019" name="Int. J. Syst. Evol. Microbiol.">
        <title>The Global Catalogue of Microorganisms (GCM) 10K type strain sequencing project: providing services to taxonomists for standard genome sequencing and annotation.</title>
        <authorList>
            <consortium name="The Broad Institute Genomics Platform"/>
            <consortium name="The Broad Institute Genome Sequencing Center for Infectious Disease"/>
            <person name="Wu L."/>
            <person name="Ma J."/>
        </authorList>
    </citation>
    <scope>NUCLEOTIDE SEQUENCE [LARGE SCALE GENOMIC DNA]</scope>
    <source>
        <strain evidence="3">CGMCC 1.15439</strain>
    </source>
</reference>
<name>A0ABQ1G6B2_9GAMM</name>
<dbReference type="Proteomes" id="UP000620046">
    <property type="component" value="Unassembled WGS sequence"/>
</dbReference>
<accession>A0ABQ1G6B2</accession>
<dbReference type="InterPro" id="IPR032710">
    <property type="entry name" value="NTF2-like_dom_sf"/>
</dbReference>
<dbReference type="EMBL" id="BMJA01000002">
    <property type="protein sequence ID" value="GGA37612.1"/>
    <property type="molecule type" value="Genomic_DNA"/>
</dbReference>
<gene>
    <name evidence="2" type="ORF">GCM10010981_28450</name>
</gene>
<dbReference type="PANTHER" id="PTHR38436:SF1">
    <property type="entry name" value="ESTER CYCLASE"/>
    <property type="match status" value="1"/>
</dbReference>
<protein>
    <recommendedName>
        <fullName evidence="1">SnoaL-like domain-containing protein</fullName>
    </recommendedName>
</protein>
<dbReference type="Pfam" id="PF12680">
    <property type="entry name" value="SnoaL_2"/>
    <property type="match status" value="1"/>
</dbReference>
<evidence type="ECO:0000313" key="3">
    <source>
        <dbReference type="Proteomes" id="UP000620046"/>
    </source>
</evidence>
<evidence type="ECO:0000259" key="1">
    <source>
        <dbReference type="Pfam" id="PF12680"/>
    </source>
</evidence>
<feature type="domain" description="SnoaL-like" evidence="1">
    <location>
        <begin position="15"/>
        <end position="107"/>
    </location>
</feature>
<sequence>MSKTSPEQNKALVIEAFDTLFNQRDYAAAERFWSDKYIQHSAHIPPGRNGLFNLIRNIPSSLRYEHGLIMAEGDYVIVHGRFSGHGRPAAWIAADIVRIENGKLAEHWDVLQDEAAQTESQSGLPMFGNRFPA</sequence>
<organism evidence="2 3">
    <name type="scientific">Dyella nitratireducens</name>
    <dbReference type="NCBI Taxonomy" id="1849580"/>
    <lineage>
        <taxon>Bacteria</taxon>
        <taxon>Pseudomonadati</taxon>
        <taxon>Pseudomonadota</taxon>
        <taxon>Gammaproteobacteria</taxon>
        <taxon>Lysobacterales</taxon>
        <taxon>Rhodanobacteraceae</taxon>
        <taxon>Dyella</taxon>
    </lineage>
</organism>
<keyword evidence="3" id="KW-1185">Reference proteome</keyword>
<comment type="caution">
    <text evidence="2">The sequence shown here is derived from an EMBL/GenBank/DDBJ whole genome shotgun (WGS) entry which is preliminary data.</text>
</comment>
<proteinExistence type="predicted"/>
<dbReference type="SUPFAM" id="SSF54427">
    <property type="entry name" value="NTF2-like"/>
    <property type="match status" value="1"/>
</dbReference>
<dbReference type="InterPro" id="IPR009959">
    <property type="entry name" value="Cyclase_SnoaL-like"/>
</dbReference>
<dbReference type="PANTHER" id="PTHR38436">
    <property type="entry name" value="POLYKETIDE CYCLASE SNOAL-LIKE DOMAIN"/>
    <property type="match status" value="1"/>
</dbReference>
<dbReference type="Gene3D" id="3.10.450.50">
    <property type="match status" value="1"/>
</dbReference>
<evidence type="ECO:0000313" key="2">
    <source>
        <dbReference type="EMBL" id="GGA37612.1"/>
    </source>
</evidence>